<dbReference type="SUPFAM" id="SSF50475">
    <property type="entry name" value="FMN-binding split barrel"/>
    <property type="match status" value="1"/>
</dbReference>
<name>A0A7J2S0X0_9EURY</name>
<dbReference type="InterPro" id="IPR012349">
    <property type="entry name" value="Split_barrel_FMN-bd"/>
</dbReference>
<dbReference type="InterPro" id="IPR049288">
    <property type="entry name" value="DUF447_C"/>
</dbReference>
<sequence length="160" mass="17611">MDLDLTELGIGDGIWEVVATTRSRDGVPNAAPLGLRCREGDLSILVFEPSRTLENILDTGRIGVNILQDPLIFVKSVVGDLDNSYYTDFNGFPVINGAEAWIILEAKLMERGAAYLFTLVPLSARRNFKAAHPVNRGFNAIIEALILATRYSIMDESERG</sequence>
<dbReference type="Pfam" id="PF04289">
    <property type="entry name" value="DUF447_N"/>
    <property type="match status" value="1"/>
</dbReference>
<comment type="caution">
    <text evidence="3">The sequence shown here is derived from an EMBL/GenBank/DDBJ whole genome shotgun (WGS) entry which is preliminary data.</text>
</comment>
<dbReference type="Proteomes" id="UP000885936">
    <property type="component" value="Unassembled WGS sequence"/>
</dbReference>
<dbReference type="InterPro" id="IPR007386">
    <property type="entry name" value="DUF447_N"/>
</dbReference>
<feature type="non-terminal residue" evidence="3">
    <location>
        <position position="160"/>
    </location>
</feature>
<evidence type="ECO:0000259" key="2">
    <source>
        <dbReference type="Pfam" id="PF20766"/>
    </source>
</evidence>
<proteinExistence type="predicted"/>
<feature type="domain" description="DUF447" evidence="1">
    <location>
        <begin position="16"/>
        <end position="121"/>
    </location>
</feature>
<evidence type="ECO:0000259" key="1">
    <source>
        <dbReference type="Pfam" id="PF04289"/>
    </source>
</evidence>
<gene>
    <name evidence="3" type="ORF">ENI32_04460</name>
</gene>
<dbReference type="AlphaFoldDB" id="A0A7J2S0X0"/>
<evidence type="ECO:0000313" key="3">
    <source>
        <dbReference type="EMBL" id="HEC57121.1"/>
    </source>
</evidence>
<dbReference type="EMBL" id="DRIE01000074">
    <property type="protein sequence ID" value="HEC57121.1"/>
    <property type="molecule type" value="Genomic_DNA"/>
</dbReference>
<protein>
    <submittedName>
        <fullName evidence="3">DUF447 family protein</fullName>
    </submittedName>
</protein>
<reference evidence="3" key="1">
    <citation type="journal article" date="2020" name="mSystems">
        <title>Genome- and Community-Level Interaction Insights into Carbon Utilization and Element Cycling Functions of Hydrothermarchaeota in Hydrothermal Sediment.</title>
        <authorList>
            <person name="Zhou Z."/>
            <person name="Liu Y."/>
            <person name="Xu W."/>
            <person name="Pan J."/>
            <person name="Luo Z.H."/>
            <person name="Li M."/>
        </authorList>
    </citation>
    <scope>NUCLEOTIDE SEQUENCE [LARGE SCALE GENOMIC DNA]</scope>
    <source>
        <strain evidence="3">HyVt-386</strain>
    </source>
</reference>
<organism evidence="3">
    <name type="scientific">Candidatus Syntropharchaeum butanivorans</name>
    <dbReference type="NCBI Taxonomy" id="1839936"/>
    <lineage>
        <taxon>Archaea</taxon>
        <taxon>Methanobacteriati</taxon>
        <taxon>Methanobacteriota</taxon>
        <taxon>Stenosarchaea group</taxon>
        <taxon>Methanomicrobia</taxon>
        <taxon>Methanosarcinales</taxon>
        <taxon>ANME-2 cluster</taxon>
        <taxon>Candidatus Syntropharchaeum</taxon>
    </lineage>
</organism>
<dbReference type="Gene3D" id="2.30.110.10">
    <property type="entry name" value="Electron Transport, Fmn-binding Protein, Chain A"/>
    <property type="match status" value="1"/>
</dbReference>
<feature type="domain" description="DUF447" evidence="2">
    <location>
        <begin position="135"/>
        <end position="156"/>
    </location>
</feature>
<accession>A0A7J2S0X0</accession>
<dbReference type="Pfam" id="PF20766">
    <property type="entry name" value="DUF447_C"/>
    <property type="match status" value="1"/>
</dbReference>
<dbReference type="Gene3D" id="1.20.58.290">
    <property type="entry name" value="Hypothetical membrane protein ta0354_69_121"/>
    <property type="match status" value="1"/>
</dbReference>